<gene>
    <name evidence="1" type="ORF">NCTC10343_01951</name>
</gene>
<protein>
    <submittedName>
        <fullName evidence="1">Uncharacterized protein</fullName>
    </submittedName>
</protein>
<evidence type="ECO:0000313" key="1">
    <source>
        <dbReference type="EMBL" id="SUA68923.1"/>
    </source>
</evidence>
<dbReference type="AlphaFoldDB" id="A0A378XYA9"/>
<evidence type="ECO:0000313" key="2">
    <source>
        <dbReference type="Proteomes" id="UP000254400"/>
    </source>
</evidence>
<reference evidence="1 2" key="1">
    <citation type="submission" date="2018-06" db="EMBL/GenBank/DDBJ databases">
        <authorList>
            <consortium name="Pathogen Informatics"/>
            <person name="Doyle S."/>
        </authorList>
    </citation>
    <scope>NUCLEOTIDE SEQUENCE [LARGE SCALE GENOMIC DNA]</scope>
    <source>
        <strain evidence="1 2">NCTC10343</strain>
    </source>
</reference>
<dbReference type="EMBL" id="UGSC01000001">
    <property type="protein sequence ID" value="SUA68923.1"/>
    <property type="molecule type" value="Genomic_DNA"/>
</dbReference>
<accession>A0A378XYA9</accession>
<proteinExistence type="predicted"/>
<dbReference type="Proteomes" id="UP000254400">
    <property type="component" value="Unassembled WGS sequence"/>
</dbReference>
<name>A0A378XYA9_PAEPO</name>
<sequence length="62" mass="7623">MILNHTVKRYAFDEHKRAIYIVRKYDMKDLKAYFFNIIKKILSTFMYSAYNDNKNFTKCKET</sequence>
<organism evidence="1 2">
    <name type="scientific">Paenibacillus polymyxa</name>
    <name type="common">Bacillus polymyxa</name>
    <dbReference type="NCBI Taxonomy" id="1406"/>
    <lineage>
        <taxon>Bacteria</taxon>
        <taxon>Bacillati</taxon>
        <taxon>Bacillota</taxon>
        <taxon>Bacilli</taxon>
        <taxon>Bacillales</taxon>
        <taxon>Paenibacillaceae</taxon>
        <taxon>Paenibacillus</taxon>
    </lineage>
</organism>